<keyword evidence="5 8" id="KW-0819">tRNA processing</keyword>
<dbReference type="FunFam" id="3.40.50.150:FF:000247">
    <property type="entry name" value="tRNA (adenine(58)-N(1))-methyltransferase catalytic subunit TRM61"/>
    <property type="match status" value="1"/>
</dbReference>
<keyword evidence="12" id="KW-1185">Reference proteome</keyword>
<dbReference type="EMBL" id="QDEB01041580">
    <property type="protein sequence ID" value="RZC38618.1"/>
    <property type="molecule type" value="Genomic_DNA"/>
</dbReference>
<keyword evidence="4 8" id="KW-0949">S-adenosyl-L-methionine</keyword>
<evidence type="ECO:0000256" key="3">
    <source>
        <dbReference type="ARBA" id="ARBA00022679"/>
    </source>
</evidence>
<dbReference type="Proteomes" id="UP000292052">
    <property type="component" value="Unassembled WGS sequence"/>
</dbReference>
<dbReference type="FunFam" id="3.10.330.20:FF:000002">
    <property type="entry name" value="tRNA (adenine(58)-N(1))-methyltransferase catalytic subunit TRMT61A"/>
    <property type="match status" value="1"/>
</dbReference>
<comment type="similarity">
    <text evidence="8">Belongs to the class I-like SAM-binding methyltransferase superfamily. TRM61 family.</text>
</comment>
<evidence type="ECO:0000313" key="12">
    <source>
        <dbReference type="Proteomes" id="UP000292052"/>
    </source>
</evidence>
<dbReference type="SUPFAM" id="SSF53335">
    <property type="entry name" value="S-adenosyl-L-methionine-dependent methyltransferases"/>
    <property type="match status" value="1"/>
</dbReference>
<comment type="subcellular location">
    <subcellularLocation>
        <location evidence="1 8">Nucleus</location>
    </subcellularLocation>
</comment>
<comment type="catalytic activity">
    <reaction evidence="7">
        <text>an adenosine in mRNA + S-adenosyl-L-methionine = an N(1)-methyladenosine in mRNA + S-adenosyl-L-homocysteine + H(+)</text>
        <dbReference type="Rhea" id="RHEA:55392"/>
        <dbReference type="Rhea" id="RHEA-COMP:12414"/>
        <dbReference type="Rhea" id="RHEA-COMP:12415"/>
        <dbReference type="ChEBI" id="CHEBI:15378"/>
        <dbReference type="ChEBI" id="CHEBI:57856"/>
        <dbReference type="ChEBI" id="CHEBI:59789"/>
        <dbReference type="ChEBI" id="CHEBI:74411"/>
        <dbReference type="ChEBI" id="CHEBI:74491"/>
    </reaction>
</comment>
<reference evidence="11 12" key="1">
    <citation type="submission" date="2017-03" db="EMBL/GenBank/DDBJ databases">
        <title>Genome of the blue death feigning beetle - Asbolus verrucosus.</title>
        <authorList>
            <person name="Rider S.D."/>
        </authorList>
    </citation>
    <scope>NUCLEOTIDE SEQUENCE [LARGE SCALE GENOMIC DNA]</scope>
    <source>
        <strain evidence="11">Butters</strain>
        <tissue evidence="11">Head and leg muscle</tissue>
    </source>
</reference>
<evidence type="ECO:0000256" key="6">
    <source>
        <dbReference type="ARBA" id="ARBA00023242"/>
    </source>
</evidence>
<dbReference type="PROSITE" id="PS51620">
    <property type="entry name" value="SAM_TRM61"/>
    <property type="match status" value="1"/>
</dbReference>
<evidence type="ECO:0000259" key="10">
    <source>
        <dbReference type="Pfam" id="PF08704"/>
    </source>
</evidence>
<evidence type="ECO:0000256" key="4">
    <source>
        <dbReference type="ARBA" id="ARBA00022691"/>
    </source>
</evidence>
<dbReference type="PANTHER" id="PTHR12133:SF2">
    <property type="entry name" value="TRNA (ADENINE(58)-N(1))-METHYLTRANSFERASE CATALYTIC SUBUNIT TRMT61A"/>
    <property type="match status" value="1"/>
</dbReference>
<comment type="caution">
    <text evidence="11">The sequence shown here is derived from an EMBL/GenBank/DDBJ whole genome shotgun (WGS) entry which is preliminary data.</text>
</comment>
<comment type="catalytic activity">
    <reaction evidence="8">
        <text>adenosine(58) in tRNA + S-adenosyl-L-methionine = N(1)-methyladenosine(58) in tRNA + S-adenosyl-L-homocysteine + H(+)</text>
        <dbReference type="Rhea" id="RHEA:43152"/>
        <dbReference type="Rhea" id="RHEA-COMP:10365"/>
        <dbReference type="Rhea" id="RHEA-COMP:10366"/>
        <dbReference type="ChEBI" id="CHEBI:15378"/>
        <dbReference type="ChEBI" id="CHEBI:57856"/>
        <dbReference type="ChEBI" id="CHEBI:59789"/>
        <dbReference type="ChEBI" id="CHEBI:74411"/>
        <dbReference type="ChEBI" id="CHEBI:74491"/>
        <dbReference type="EC" id="2.1.1.220"/>
    </reaction>
</comment>
<dbReference type="GO" id="GO:0030488">
    <property type="term" value="P:tRNA methylation"/>
    <property type="evidence" value="ECO:0007669"/>
    <property type="project" value="InterPro"/>
</dbReference>
<evidence type="ECO:0000256" key="7">
    <source>
        <dbReference type="ARBA" id="ARBA00048481"/>
    </source>
</evidence>
<dbReference type="AlphaFoldDB" id="A0A482W1Z1"/>
<keyword evidence="3 8" id="KW-0808">Transferase</keyword>
<dbReference type="EC" id="2.1.1.220" evidence="8"/>
<evidence type="ECO:0000256" key="1">
    <source>
        <dbReference type="ARBA" id="ARBA00004123"/>
    </source>
</evidence>
<feature type="binding site" evidence="9">
    <location>
        <position position="191"/>
    </location>
    <ligand>
        <name>S-adenosyl-L-methionine</name>
        <dbReference type="ChEBI" id="CHEBI:59789"/>
    </ligand>
</feature>
<feature type="binding site" evidence="9">
    <location>
        <begin position="122"/>
        <end position="125"/>
    </location>
    <ligand>
        <name>S-adenosyl-L-methionine</name>
        <dbReference type="ChEBI" id="CHEBI:59789"/>
    </ligand>
</feature>
<dbReference type="InterPro" id="IPR014816">
    <property type="entry name" value="tRNA_MeTrfase_Gcd14"/>
</dbReference>
<dbReference type="PANTHER" id="PTHR12133">
    <property type="entry name" value="TRNA (ADENINE(58)-N(1))-METHYLTRANSFERASE"/>
    <property type="match status" value="1"/>
</dbReference>
<dbReference type="Gene3D" id="3.10.330.20">
    <property type="match status" value="1"/>
</dbReference>
<feature type="binding site" evidence="9">
    <location>
        <position position="143"/>
    </location>
    <ligand>
        <name>S-adenosyl-L-methionine</name>
        <dbReference type="ChEBI" id="CHEBI:59789"/>
    </ligand>
</feature>
<keyword evidence="2 8" id="KW-0489">Methyltransferase</keyword>
<dbReference type="InterPro" id="IPR049470">
    <property type="entry name" value="TRM61_C"/>
</dbReference>
<comment type="function">
    <text evidence="8">Catalytic subunit of tRNA (adenine-N(1)-)-methyltransferase, which catalyzes the formation of N(1)-methyladenine at position 58 (m1A58) in initiator methionyl-tRNA.</text>
</comment>
<dbReference type="STRING" id="1661398.A0A482W1Z1"/>
<dbReference type="Gene3D" id="3.40.50.150">
    <property type="entry name" value="Vaccinia Virus protein VP39"/>
    <property type="match status" value="1"/>
</dbReference>
<evidence type="ECO:0000256" key="9">
    <source>
        <dbReference type="PIRSR" id="PIRSR017269-1"/>
    </source>
</evidence>
<dbReference type="GO" id="GO:0031515">
    <property type="term" value="C:tRNA (m1A) methyltransferase complex"/>
    <property type="evidence" value="ECO:0007669"/>
    <property type="project" value="UniProtKB-UniRule"/>
</dbReference>
<evidence type="ECO:0000313" key="11">
    <source>
        <dbReference type="EMBL" id="RZC38618.1"/>
    </source>
</evidence>
<organism evidence="11 12">
    <name type="scientific">Asbolus verrucosus</name>
    <name type="common">Desert ironclad beetle</name>
    <dbReference type="NCBI Taxonomy" id="1661398"/>
    <lineage>
        <taxon>Eukaryota</taxon>
        <taxon>Metazoa</taxon>
        <taxon>Ecdysozoa</taxon>
        <taxon>Arthropoda</taxon>
        <taxon>Hexapoda</taxon>
        <taxon>Insecta</taxon>
        <taxon>Pterygota</taxon>
        <taxon>Neoptera</taxon>
        <taxon>Endopterygota</taxon>
        <taxon>Coleoptera</taxon>
        <taxon>Polyphaga</taxon>
        <taxon>Cucujiformia</taxon>
        <taxon>Tenebrionidae</taxon>
        <taxon>Pimeliinae</taxon>
        <taxon>Asbolus</taxon>
    </lineage>
</organism>
<keyword evidence="6 8" id="KW-0539">Nucleus</keyword>
<feature type="domain" description="tRNA (adenine(58)-N(1))-methyltransferase catalytic subunit TRM61 C-terminal" evidence="10">
    <location>
        <begin position="72"/>
        <end position="302"/>
    </location>
</feature>
<name>A0A482W1Z1_ASBVE</name>
<gene>
    <name evidence="11" type="ORF">BDFB_004705</name>
</gene>
<dbReference type="GO" id="GO:0160107">
    <property type="term" value="F:tRNA (adenine(58)-N1)-methyltransferase activity"/>
    <property type="evidence" value="ECO:0007669"/>
    <property type="project" value="UniProtKB-EC"/>
</dbReference>
<evidence type="ECO:0000256" key="5">
    <source>
        <dbReference type="ARBA" id="ARBA00022694"/>
    </source>
</evidence>
<dbReference type="Pfam" id="PF08704">
    <property type="entry name" value="GCD14"/>
    <property type="match status" value="1"/>
</dbReference>
<sequence>MSFDGYKTVIEEGDTVILYLTVSQVYSVQAEAKTLSKKGVEVDNVFQTPYGALKCSDLIGKQYGSKITLSKGWGYVLQPTPELWTITLPHRTQIIYTPDISMIVLQLELAPGSIVIESGTGSGSLSHALIRAIKPHGHLYTFDFHENRVKLVEEEFNCHNLGAFVTVTQRDVCSNGFGSDLDNKADSVFLDLPHPWLAIPHAVNSIKEDGGRICSFSPCIEQVQKSCEALSRLGFQEIQTMEVLQTSYSVQTKRLPVLNLDFVKTEKDGNETKGKERDVVKSVMAVPPSTQPGHTGYLTFATLPPVWARKLQISLNQAQESGNDLN</sequence>
<dbReference type="GO" id="GO:0005634">
    <property type="term" value="C:nucleus"/>
    <property type="evidence" value="ECO:0007669"/>
    <property type="project" value="UniProtKB-SubCell"/>
</dbReference>
<dbReference type="InterPro" id="IPR029063">
    <property type="entry name" value="SAM-dependent_MTases_sf"/>
</dbReference>
<evidence type="ECO:0000256" key="2">
    <source>
        <dbReference type="ARBA" id="ARBA00022603"/>
    </source>
</evidence>
<accession>A0A482W1Z1</accession>
<proteinExistence type="inferred from homology"/>
<dbReference type="OrthoDB" id="1925287at2759"/>
<evidence type="ECO:0000256" key="8">
    <source>
        <dbReference type="PIRNR" id="PIRNR017269"/>
    </source>
</evidence>
<protein>
    <recommendedName>
        <fullName evidence="8">tRNA (adenine(58)-N(1))-methyltransferase catalytic subunit TRMT61A</fullName>
        <ecNumber evidence="8">2.1.1.220</ecNumber>
    </recommendedName>
</protein>
<dbReference type="PIRSF" id="PIRSF017269">
    <property type="entry name" value="GCD14"/>
    <property type="match status" value="1"/>
</dbReference>